<evidence type="ECO:0000259" key="2">
    <source>
        <dbReference type="Pfam" id="PF22106"/>
    </source>
</evidence>
<dbReference type="AlphaFoldDB" id="A0A1V3NG13"/>
<proteinExistence type="predicted"/>
<gene>
    <name evidence="3" type="ORF">B1C78_10305</name>
</gene>
<dbReference type="Proteomes" id="UP000189462">
    <property type="component" value="Unassembled WGS sequence"/>
</dbReference>
<evidence type="ECO:0000313" key="3">
    <source>
        <dbReference type="EMBL" id="OOG23792.1"/>
    </source>
</evidence>
<feature type="domain" description="NGO1945-like C-terminal" evidence="2">
    <location>
        <begin position="148"/>
        <end position="244"/>
    </location>
</feature>
<evidence type="ECO:0000259" key="1">
    <source>
        <dbReference type="Pfam" id="PF09836"/>
    </source>
</evidence>
<dbReference type="Gene3D" id="3.90.930.50">
    <property type="match status" value="1"/>
</dbReference>
<protein>
    <submittedName>
        <fullName evidence="3">DUF2063 domain-containing protein</fullName>
    </submittedName>
</protein>
<dbReference type="RefSeq" id="WP_077279070.1">
    <property type="nucleotide sequence ID" value="NZ_MVBK01000058.1"/>
</dbReference>
<dbReference type="InterPro" id="IPR018640">
    <property type="entry name" value="DUF2063"/>
</dbReference>
<sequence>MKGIPRFQQLQRALTAHLRDPQGSPPPEGVESRRVGIYRELIYNNVEGFLSRGFPVIRSLYDDDGWHALVRDFLRSHRARTPYFLEIGQEFVGWLQDGRAPHADDPPFLAEMAHYEYVEVALTVAEAPSDWQPLAADTDLLSVRPALSPLAWLLGYRFPVHRIGRACRPQELPETPTHLLVHRTPEDRVAFLELNPVTARLVHLIQANAGDTAHTLLKRIADEMGHTDPGVVIRGGLEILEQLRSREVLGKMKDEG</sequence>
<feature type="domain" description="Putative DNA-binding" evidence="1">
    <location>
        <begin position="9"/>
        <end position="95"/>
    </location>
</feature>
<evidence type="ECO:0000313" key="4">
    <source>
        <dbReference type="Proteomes" id="UP000189462"/>
    </source>
</evidence>
<dbReference type="Pfam" id="PF09836">
    <property type="entry name" value="DUF2063"/>
    <property type="match status" value="1"/>
</dbReference>
<dbReference type="STRING" id="108003.B1C78_10305"/>
<comment type="caution">
    <text evidence="3">The sequence shown here is derived from an EMBL/GenBank/DDBJ whole genome shotgun (WGS) entry which is preliminary data.</text>
</comment>
<keyword evidence="4" id="KW-1185">Reference proteome</keyword>
<dbReference type="OrthoDB" id="4146344at2"/>
<accession>A0A1V3NG13</accession>
<organism evidence="3 4">
    <name type="scientific">Thioalkalivibrio denitrificans</name>
    <dbReference type="NCBI Taxonomy" id="108003"/>
    <lineage>
        <taxon>Bacteria</taxon>
        <taxon>Pseudomonadati</taxon>
        <taxon>Pseudomonadota</taxon>
        <taxon>Gammaproteobacteria</taxon>
        <taxon>Chromatiales</taxon>
        <taxon>Ectothiorhodospiraceae</taxon>
        <taxon>Thioalkalivibrio</taxon>
    </lineage>
</organism>
<dbReference type="Pfam" id="PF22106">
    <property type="entry name" value="NGO1945_C"/>
    <property type="match status" value="1"/>
</dbReference>
<name>A0A1V3NG13_9GAMM</name>
<dbReference type="InterPro" id="IPR054098">
    <property type="entry name" value="NGO1945-like_C"/>
</dbReference>
<dbReference type="InterPro" id="IPR044922">
    <property type="entry name" value="DUF2063_N_sf"/>
</dbReference>
<dbReference type="Gene3D" id="1.10.150.690">
    <property type="entry name" value="DUF2063"/>
    <property type="match status" value="1"/>
</dbReference>
<dbReference type="EMBL" id="MVBK01000058">
    <property type="protein sequence ID" value="OOG23792.1"/>
    <property type="molecule type" value="Genomic_DNA"/>
</dbReference>
<reference evidence="3 4" key="1">
    <citation type="submission" date="2017-02" db="EMBL/GenBank/DDBJ databases">
        <title>Genomic diversity within the haloalkaliphilic genus Thioalkalivibrio.</title>
        <authorList>
            <person name="Ahn A.-C."/>
            <person name="Meier-Kolthoff J."/>
            <person name="Overmars L."/>
            <person name="Richter M."/>
            <person name="Woyke T."/>
            <person name="Sorokin D.Y."/>
            <person name="Muyzer G."/>
        </authorList>
    </citation>
    <scope>NUCLEOTIDE SEQUENCE [LARGE SCALE GENOMIC DNA]</scope>
    <source>
        <strain evidence="3 4">ALJD</strain>
    </source>
</reference>